<dbReference type="EMBL" id="MU250527">
    <property type="protein sequence ID" value="KAG7450075.1"/>
    <property type="molecule type" value="Genomic_DNA"/>
</dbReference>
<keyword evidence="2" id="KW-1185">Reference proteome</keyword>
<dbReference type="Proteomes" id="UP000812287">
    <property type="component" value="Unassembled WGS sequence"/>
</dbReference>
<protein>
    <submittedName>
        <fullName evidence="1">Uncharacterized protein</fullName>
    </submittedName>
</protein>
<reference evidence="1" key="1">
    <citation type="submission" date="2020-11" db="EMBL/GenBank/DDBJ databases">
        <title>Adaptations for nitrogen fixation in a non-lichenized fungal sporocarp promotes dispersal by wood-feeding termites.</title>
        <authorList>
            <consortium name="DOE Joint Genome Institute"/>
            <person name="Koch R.A."/>
            <person name="Yoon G."/>
            <person name="Arayal U."/>
            <person name="Lail K."/>
            <person name="Amirebrahimi M."/>
            <person name="Labutti K."/>
            <person name="Lipzen A."/>
            <person name="Riley R."/>
            <person name="Barry K."/>
            <person name="Henrissat B."/>
            <person name="Grigoriev I.V."/>
            <person name="Herr J.R."/>
            <person name="Aime M.C."/>
        </authorList>
    </citation>
    <scope>NUCLEOTIDE SEQUENCE</scope>
    <source>
        <strain evidence="1">MCA 3950</strain>
    </source>
</reference>
<dbReference type="AlphaFoldDB" id="A0A9P7W113"/>
<evidence type="ECO:0000313" key="2">
    <source>
        <dbReference type="Proteomes" id="UP000812287"/>
    </source>
</evidence>
<dbReference type="GeneID" id="66103938"/>
<accession>A0A9P7W113</accession>
<gene>
    <name evidence="1" type="ORF">BT62DRAFT_622558</name>
</gene>
<organism evidence="1 2">
    <name type="scientific">Guyanagaster necrorhizus</name>
    <dbReference type="NCBI Taxonomy" id="856835"/>
    <lineage>
        <taxon>Eukaryota</taxon>
        <taxon>Fungi</taxon>
        <taxon>Dikarya</taxon>
        <taxon>Basidiomycota</taxon>
        <taxon>Agaricomycotina</taxon>
        <taxon>Agaricomycetes</taxon>
        <taxon>Agaricomycetidae</taxon>
        <taxon>Agaricales</taxon>
        <taxon>Marasmiineae</taxon>
        <taxon>Physalacriaceae</taxon>
        <taxon>Guyanagaster</taxon>
    </lineage>
</organism>
<proteinExistence type="predicted"/>
<evidence type="ECO:0000313" key="1">
    <source>
        <dbReference type="EMBL" id="KAG7450075.1"/>
    </source>
</evidence>
<name>A0A9P7W113_9AGAR</name>
<sequence>MSQNIVLASATARTFALLTRNATLAKSIPSGRLRKSSSVPSSRTSSTFRLWRMTLRMTGSTTGWNFYDQAT</sequence>
<dbReference type="RefSeq" id="XP_043043575.1">
    <property type="nucleotide sequence ID" value="XM_043181642.1"/>
</dbReference>
<comment type="caution">
    <text evidence="1">The sequence shown here is derived from an EMBL/GenBank/DDBJ whole genome shotgun (WGS) entry which is preliminary data.</text>
</comment>